<keyword evidence="2" id="KW-1185">Reference proteome</keyword>
<comment type="caution">
    <text evidence="1">The sequence shown here is derived from an EMBL/GenBank/DDBJ whole genome shotgun (WGS) entry which is preliminary data.</text>
</comment>
<protein>
    <submittedName>
        <fullName evidence="1">Uncharacterized protein</fullName>
    </submittedName>
</protein>
<organism evidence="1 2">
    <name type="scientific">Penaeus vannamei</name>
    <name type="common">Whiteleg shrimp</name>
    <name type="synonym">Litopenaeus vannamei</name>
    <dbReference type="NCBI Taxonomy" id="6689"/>
    <lineage>
        <taxon>Eukaryota</taxon>
        <taxon>Metazoa</taxon>
        <taxon>Ecdysozoa</taxon>
        <taxon>Arthropoda</taxon>
        <taxon>Crustacea</taxon>
        <taxon>Multicrustacea</taxon>
        <taxon>Malacostraca</taxon>
        <taxon>Eumalacostraca</taxon>
        <taxon>Eucarida</taxon>
        <taxon>Decapoda</taxon>
        <taxon>Dendrobranchiata</taxon>
        <taxon>Penaeoidea</taxon>
        <taxon>Penaeidae</taxon>
        <taxon>Penaeus</taxon>
    </lineage>
</organism>
<sequence>MKYLQTYLPTLHETPNVTLHATGPWRLDWGDGAGPILNGTEHTFALAGEFLVTASLTCVLSSPVSLPSSASLTCVSSSKASLTFVSSLPSAFLDKLPHIMDGIPVRVLEPPNATLVCPPVVAVGLEEDCEFVTSSIGQNFTLTTEFTHPGFPLALYFFLNVFAFSNIFPPRYSLSFVTSDVKSPVTQWLFLRESNFSPHLFSLISPSSSLLLTPYLSINLFFPSSPCPSPADIQSIYGAVLGLESLGATYAVAASYGVVIEDGRASAGEVARVYVTASAVGWIGIYAVSPACDVGEYCWESNTCSPSCVLDSSVHTCADYMCVNGPRCEASPCSTNSTAPTANTYKWRPLLAFYVDTVDTPFTYLVDRDAPAVYEGEQLAFGCLDPADCSPGGAVVKSRVEQTPEKHNRGIFDGSLSYVASVVSNSTIKQLVAVVVRQHPHINANFTVSCTSASSIPTADVGPTFTAESEAYALMGAFNLTFSLSATLGEWTNTSEVICQQEILTPTLLPELWVALWEPRVLPITFTQGAPMFSSLILGPKHYLCLHGE</sequence>
<name>A0A3R7NKR8_PENVA</name>
<accession>A0A3R7NKR8</accession>
<evidence type="ECO:0000313" key="1">
    <source>
        <dbReference type="EMBL" id="ROT60923.1"/>
    </source>
</evidence>
<evidence type="ECO:0000313" key="2">
    <source>
        <dbReference type="Proteomes" id="UP000283509"/>
    </source>
</evidence>
<gene>
    <name evidence="1" type="ORF">C7M84_021398</name>
</gene>
<proteinExistence type="predicted"/>
<dbReference type="EMBL" id="QCYY01004485">
    <property type="protein sequence ID" value="ROT60923.1"/>
    <property type="molecule type" value="Genomic_DNA"/>
</dbReference>
<reference evidence="1 2" key="1">
    <citation type="submission" date="2018-04" db="EMBL/GenBank/DDBJ databases">
        <authorList>
            <person name="Zhang X."/>
            <person name="Yuan J."/>
            <person name="Li F."/>
            <person name="Xiang J."/>
        </authorList>
    </citation>
    <scope>NUCLEOTIDE SEQUENCE [LARGE SCALE GENOMIC DNA]</scope>
    <source>
        <tissue evidence="1">Muscle</tissue>
    </source>
</reference>
<dbReference type="Proteomes" id="UP000283509">
    <property type="component" value="Unassembled WGS sequence"/>
</dbReference>
<dbReference type="AlphaFoldDB" id="A0A3R7NKR8"/>
<reference evidence="1 2" key="2">
    <citation type="submission" date="2019-01" db="EMBL/GenBank/DDBJ databases">
        <title>The decoding of complex shrimp genome reveals the adaptation for benthos swimmer, frequently molting mechanism and breeding impact on genome.</title>
        <authorList>
            <person name="Sun Y."/>
            <person name="Gao Y."/>
            <person name="Yu Y."/>
        </authorList>
    </citation>
    <scope>NUCLEOTIDE SEQUENCE [LARGE SCALE GENOMIC DNA]</scope>
    <source>
        <tissue evidence="1">Muscle</tissue>
    </source>
</reference>